<keyword evidence="1" id="KW-0812">Transmembrane</keyword>
<gene>
    <name evidence="2" type="ORF">AA314_09812</name>
    <name evidence="3" type="ORF">ATI61_107615</name>
</gene>
<dbReference type="KEGG" id="age:AA314_09812"/>
<dbReference type="Proteomes" id="UP000256345">
    <property type="component" value="Unassembled WGS sequence"/>
</dbReference>
<dbReference type="Proteomes" id="UP000035579">
    <property type="component" value="Chromosome"/>
</dbReference>
<name>A0AAC8QIK0_9BACT</name>
<proteinExistence type="predicted"/>
<keyword evidence="5" id="KW-1185">Reference proteome</keyword>
<evidence type="ECO:0000313" key="5">
    <source>
        <dbReference type="Proteomes" id="UP000256345"/>
    </source>
</evidence>
<dbReference type="EMBL" id="QUMU01000007">
    <property type="protein sequence ID" value="REG29918.1"/>
    <property type="molecule type" value="Genomic_DNA"/>
</dbReference>
<reference evidence="3 5" key="2">
    <citation type="submission" date="2018-08" db="EMBL/GenBank/DDBJ databases">
        <title>Genomic Encyclopedia of Archaeal and Bacterial Type Strains, Phase II (KMG-II): from individual species to whole genera.</title>
        <authorList>
            <person name="Goeker M."/>
        </authorList>
    </citation>
    <scope>NUCLEOTIDE SEQUENCE [LARGE SCALE GENOMIC DNA]</scope>
    <source>
        <strain evidence="3 5">DSM 2261</strain>
    </source>
</reference>
<sequence length="195" mass="21915">MSNEATLTLRQARERYFDENGFGQGGNYDERWVRVDVGPVPFWFPNSAERVRALRFHDLHHVLTGYRTDFPGECEISAWEVAGGCTDHWVAWLLNLSGMGLGLLFMPRRIARAFQRGLHTRNLYRAEYGDALLGRTVEEMRSALGMDTPVRAPTRKDRLTFAGWSAAALLLSAVSAVASLAPVALAAWALVHWLR</sequence>
<keyword evidence="1" id="KW-0472">Membrane</keyword>
<dbReference type="EMBL" id="CP011509">
    <property type="protein sequence ID" value="AKJ08186.1"/>
    <property type="molecule type" value="Genomic_DNA"/>
</dbReference>
<evidence type="ECO:0000256" key="1">
    <source>
        <dbReference type="SAM" id="Phobius"/>
    </source>
</evidence>
<accession>A0AAC8QIK0</accession>
<organism evidence="2 4">
    <name type="scientific">Archangium gephyra</name>
    <dbReference type="NCBI Taxonomy" id="48"/>
    <lineage>
        <taxon>Bacteria</taxon>
        <taxon>Pseudomonadati</taxon>
        <taxon>Myxococcota</taxon>
        <taxon>Myxococcia</taxon>
        <taxon>Myxococcales</taxon>
        <taxon>Cystobacterineae</taxon>
        <taxon>Archangiaceae</taxon>
        <taxon>Archangium</taxon>
    </lineage>
</organism>
<protein>
    <submittedName>
        <fullName evidence="2">Uncharacterized protein</fullName>
    </submittedName>
</protein>
<feature type="transmembrane region" description="Helical" evidence="1">
    <location>
        <begin position="89"/>
        <end position="106"/>
    </location>
</feature>
<evidence type="ECO:0000313" key="3">
    <source>
        <dbReference type="EMBL" id="REG29918.1"/>
    </source>
</evidence>
<dbReference type="RefSeq" id="WP_047861014.1">
    <property type="nucleotide sequence ID" value="NZ_CP011509.1"/>
</dbReference>
<evidence type="ECO:0000313" key="2">
    <source>
        <dbReference type="EMBL" id="AKJ08186.1"/>
    </source>
</evidence>
<evidence type="ECO:0000313" key="4">
    <source>
        <dbReference type="Proteomes" id="UP000035579"/>
    </source>
</evidence>
<dbReference type="AlphaFoldDB" id="A0AAC8QIK0"/>
<feature type="transmembrane region" description="Helical" evidence="1">
    <location>
        <begin position="161"/>
        <end position="191"/>
    </location>
</feature>
<reference evidence="2 4" key="1">
    <citation type="submission" date="2015-05" db="EMBL/GenBank/DDBJ databases">
        <title>Genome assembly of Archangium gephyra DSM 2261.</title>
        <authorList>
            <person name="Sharma G."/>
            <person name="Subramanian S."/>
        </authorList>
    </citation>
    <scope>NUCLEOTIDE SEQUENCE [LARGE SCALE GENOMIC DNA]</scope>
    <source>
        <strain evidence="2 4">DSM 2261</strain>
    </source>
</reference>
<keyword evidence="1" id="KW-1133">Transmembrane helix</keyword>